<keyword evidence="6" id="KW-0378">Hydrolase</keyword>
<dbReference type="eggNOG" id="KOG2937">
    <property type="taxonomic scope" value="Eukaryota"/>
</dbReference>
<dbReference type="InterPro" id="IPR007722">
    <property type="entry name" value="DCP2_BoxA"/>
</dbReference>
<feature type="region of interest" description="Disordered" evidence="9">
    <location>
        <begin position="383"/>
        <end position="465"/>
    </location>
</feature>
<dbReference type="InterPro" id="IPR020084">
    <property type="entry name" value="NUDIX_hydrolase_CS"/>
</dbReference>
<evidence type="ECO:0000256" key="8">
    <source>
        <dbReference type="ARBA" id="ARBA00023211"/>
    </source>
</evidence>
<feature type="compositionally biased region" description="Low complexity" evidence="9">
    <location>
        <begin position="386"/>
        <end position="397"/>
    </location>
</feature>
<dbReference type="Pfam" id="PF00293">
    <property type="entry name" value="NUDIX"/>
    <property type="match status" value="1"/>
</dbReference>
<feature type="compositionally biased region" description="Gly residues" evidence="9">
    <location>
        <begin position="591"/>
        <end position="600"/>
    </location>
</feature>
<dbReference type="Gene3D" id="3.90.79.10">
    <property type="entry name" value="Nucleoside Triphosphate Pyrophosphohydrolase"/>
    <property type="match status" value="1"/>
</dbReference>
<dbReference type="GO" id="GO:0140933">
    <property type="term" value="F:5'-(N(7)-methylguanosine 5'-triphospho)-[mRNA] hydrolase activity"/>
    <property type="evidence" value="ECO:0007669"/>
    <property type="project" value="InterPro"/>
</dbReference>
<dbReference type="GO" id="GO:0005737">
    <property type="term" value="C:cytoplasm"/>
    <property type="evidence" value="ECO:0007669"/>
    <property type="project" value="UniProtKB-SubCell"/>
</dbReference>
<evidence type="ECO:0000256" key="9">
    <source>
        <dbReference type="SAM" id="MobiDB-lite"/>
    </source>
</evidence>
<feature type="compositionally biased region" description="Gly residues" evidence="9">
    <location>
        <begin position="423"/>
        <end position="432"/>
    </location>
</feature>
<dbReference type="GO" id="GO:0030145">
    <property type="term" value="F:manganese ion binding"/>
    <property type="evidence" value="ECO:0007669"/>
    <property type="project" value="InterPro"/>
</dbReference>
<comment type="subcellular location">
    <subcellularLocation>
        <location evidence="2">Cytoplasm</location>
    </subcellularLocation>
</comment>
<feature type="region of interest" description="Disordered" evidence="9">
    <location>
        <begin position="1"/>
        <end position="88"/>
    </location>
</feature>
<dbReference type="AlphaFoldDB" id="D8LBW5"/>
<evidence type="ECO:0000313" key="12">
    <source>
        <dbReference type="Proteomes" id="UP000002630"/>
    </source>
</evidence>
<dbReference type="SUPFAM" id="SSF140586">
    <property type="entry name" value="Dcp2 domain-like"/>
    <property type="match status" value="1"/>
</dbReference>
<keyword evidence="4" id="KW-0963">Cytoplasm</keyword>
<organism evidence="11 12">
    <name type="scientific">Ectocarpus siliculosus</name>
    <name type="common">Brown alga</name>
    <name type="synonym">Conferva siliculosa</name>
    <dbReference type="NCBI Taxonomy" id="2880"/>
    <lineage>
        <taxon>Eukaryota</taxon>
        <taxon>Sar</taxon>
        <taxon>Stramenopiles</taxon>
        <taxon>Ochrophyta</taxon>
        <taxon>PX clade</taxon>
        <taxon>Phaeophyceae</taxon>
        <taxon>Ectocarpales</taxon>
        <taxon>Ectocarpaceae</taxon>
        <taxon>Ectocarpus</taxon>
    </lineage>
</organism>
<dbReference type="EMBL" id="FN647683">
    <property type="protein sequence ID" value="CBN79148.1"/>
    <property type="molecule type" value="Genomic_DNA"/>
</dbReference>
<feature type="compositionally biased region" description="Gly residues" evidence="9">
    <location>
        <begin position="14"/>
        <end position="24"/>
    </location>
</feature>
<sequence>MDEAYKQPSPVAGAVGGGGGGGGHSKATVRRKKGASAVGQSHQQQQRQARSASASIAVPARSCELLQAEQQQQPPPPPPPKEQLPPRSPVKVAAKVCVPTLEDALDDVQVRFVLNLPEAELSSADRLFFQLEQAWWFYEDFIADAHKHLPHFKLKEFAKLMFEHCEALRPLSGKYNELFEYFRSWKGTIPTAGCILLNAAMTDVVLVKCWKGNSRGLPKGKINQGEPAIDAAIREVQEETGYDARGGANEKDFLTLYLNGQQTTMFIVVGVDETFPFEPQVRKEISAVEWFPLDALPSRSFGVEPFVPRLRRWMAKTKGVRAPKSATAGTNAEPDQGEKGEGNFARRVSRRGCRGVDEPVATVVSHWGGGIFEWHRLRQRSRAGRAARAPPAVAETAARIKDHAPSTVAAGDGVRACSAPNRRGGGGGGGGGHHAKAKGYDRKNQDTFGGADEDPNGNGGGDGWDFEAMLAANERLTGRTFVYDGNPHEFGDPAQSAQASAAAAPPARDEDQVGHLKQRGAAAAAGNNNNRKPAKGAAGGGRKAAAAGDAQGGPGKGRSRSRGKDKGRATAKPKSNAAAAAGAGTDATTSGDGGGGGGGASAATSASVRSAATAAGSGCCSEKVVPSSLCTEGGGGGSSVVALGCTGGGGGSPVERPCGRVWRLQVRRARHLERRDTQG</sequence>
<dbReference type="InParanoid" id="D8LBW5"/>
<accession>D8LBW5</accession>
<feature type="compositionally biased region" description="Low complexity" evidence="9">
    <location>
        <begin position="35"/>
        <end position="72"/>
    </location>
</feature>
<feature type="compositionally biased region" description="Low complexity" evidence="9">
    <location>
        <begin position="493"/>
        <end position="506"/>
    </location>
</feature>
<dbReference type="SUPFAM" id="SSF55811">
    <property type="entry name" value="Nudix"/>
    <property type="match status" value="1"/>
</dbReference>
<keyword evidence="8" id="KW-0464">Manganese</keyword>
<feature type="domain" description="Nudix hydrolase" evidence="10">
    <location>
        <begin position="187"/>
        <end position="316"/>
    </location>
</feature>
<evidence type="ECO:0000256" key="3">
    <source>
        <dbReference type="ARBA" id="ARBA00005279"/>
    </source>
</evidence>
<feature type="compositionally biased region" description="Low complexity" evidence="9">
    <location>
        <begin position="519"/>
        <end position="531"/>
    </location>
</feature>
<dbReference type="InterPro" id="IPR000086">
    <property type="entry name" value="NUDIX_hydrolase_dom"/>
</dbReference>
<comment type="cofactor">
    <cofactor evidence="1">
        <name>Mn(2+)</name>
        <dbReference type="ChEBI" id="CHEBI:29035"/>
    </cofactor>
</comment>
<dbReference type="GO" id="GO:0003723">
    <property type="term" value="F:RNA binding"/>
    <property type="evidence" value="ECO:0007669"/>
    <property type="project" value="UniProtKB-KW"/>
</dbReference>
<keyword evidence="5" id="KW-0479">Metal-binding</keyword>
<keyword evidence="12" id="KW-1185">Reference proteome</keyword>
<dbReference type="GO" id="GO:0000184">
    <property type="term" value="P:nuclear-transcribed mRNA catabolic process, nonsense-mediated decay"/>
    <property type="evidence" value="ECO:0007669"/>
    <property type="project" value="InterPro"/>
</dbReference>
<dbReference type="Gene3D" id="1.10.10.1050">
    <property type="entry name" value="Dcp2, box A domain"/>
    <property type="match status" value="1"/>
</dbReference>
<keyword evidence="7" id="KW-0694">RNA-binding</keyword>
<dbReference type="SMART" id="SM01125">
    <property type="entry name" value="DCP2"/>
    <property type="match status" value="1"/>
</dbReference>
<comment type="similarity">
    <text evidence="3">Belongs to the Nudix hydrolase family. DCP2 subfamily.</text>
</comment>
<evidence type="ECO:0000256" key="1">
    <source>
        <dbReference type="ARBA" id="ARBA00001936"/>
    </source>
</evidence>
<name>D8LBW5_ECTSI</name>
<dbReference type="OMA" id="VPARSCE"/>
<gene>
    <name evidence="11" type="ORF">Esi_0010_0022</name>
</gene>
<feature type="region of interest" description="Disordered" evidence="9">
    <location>
        <begin position="483"/>
        <end position="603"/>
    </location>
</feature>
<dbReference type="InterPro" id="IPR015797">
    <property type="entry name" value="NUDIX_hydrolase-like_dom_sf"/>
</dbReference>
<dbReference type="PROSITE" id="PS51462">
    <property type="entry name" value="NUDIX"/>
    <property type="match status" value="1"/>
</dbReference>
<feature type="region of interest" description="Disordered" evidence="9">
    <location>
        <begin position="318"/>
        <end position="342"/>
    </location>
</feature>
<dbReference type="InterPro" id="IPR036189">
    <property type="entry name" value="DCP2_BoxA_sf"/>
</dbReference>
<protein>
    <recommendedName>
        <fullName evidence="10">Nudix hydrolase domain-containing protein</fullName>
    </recommendedName>
</protein>
<dbReference type="Pfam" id="PF05026">
    <property type="entry name" value="DCP2"/>
    <property type="match status" value="1"/>
</dbReference>
<evidence type="ECO:0000256" key="6">
    <source>
        <dbReference type="ARBA" id="ARBA00022801"/>
    </source>
</evidence>
<dbReference type="PANTHER" id="PTHR23114">
    <property type="entry name" value="M7GPPPN-MRNA HYDROLASE"/>
    <property type="match status" value="1"/>
</dbReference>
<evidence type="ECO:0000256" key="5">
    <source>
        <dbReference type="ARBA" id="ARBA00022723"/>
    </source>
</evidence>
<dbReference type="GO" id="GO:0000290">
    <property type="term" value="P:deadenylation-dependent decapping of nuclear-transcribed mRNA"/>
    <property type="evidence" value="ECO:0007669"/>
    <property type="project" value="InterPro"/>
</dbReference>
<dbReference type="InterPro" id="IPR044099">
    <property type="entry name" value="Dcp2_NUDIX"/>
</dbReference>
<feature type="compositionally biased region" description="Pro residues" evidence="9">
    <location>
        <begin position="73"/>
        <end position="88"/>
    </location>
</feature>
<evidence type="ECO:0000259" key="10">
    <source>
        <dbReference type="PROSITE" id="PS51462"/>
    </source>
</evidence>
<evidence type="ECO:0000256" key="4">
    <source>
        <dbReference type="ARBA" id="ARBA00022490"/>
    </source>
</evidence>
<dbReference type="CDD" id="cd03672">
    <property type="entry name" value="NUDIX_Dcp2p_Nudt20"/>
    <property type="match status" value="1"/>
</dbReference>
<proteinExistence type="inferred from homology"/>
<dbReference type="PANTHER" id="PTHR23114:SF17">
    <property type="entry name" value="M7GPPPN-MRNA HYDROLASE"/>
    <property type="match status" value="1"/>
</dbReference>
<dbReference type="OrthoDB" id="18996at2759"/>
<dbReference type="Proteomes" id="UP000002630">
    <property type="component" value="Linkage Group LG08"/>
</dbReference>
<feature type="compositionally biased region" description="Low complexity" evidence="9">
    <location>
        <begin position="577"/>
        <end position="590"/>
    </location>
</feature>
<evidence type="ECO:0000256" key="7">
    <source>
        <dbReference type="ARBA" id="ARBA00022884"/>
    </source>
</evidence>
<evidence type="ECO:0000256" key="2">
    <source>
        <dbReference type="ARBA" id="ARBA00004496"/>
    </source>
</evidence>
<dbReference type="STRING" id="2880.D8LBW5"/>
<evidence type="ECO:0000313" key="11">
    <source>
        <dbReference type="EMBL" id="CBN79148.1"/>
    </source>
</evidence>
<dbReference type="EMBL" id="FN649733">
    <property type="protein sequence ID" value="CBN79148.1"/>
    <property type="molecule type" value="Genomic_DNA"/>
</dbReference>
<dbReference type="PROSITE" id="PS00893">
    <property type="entry name" value="NUDIX_BOX"/>
    <property type="match status" value="1"/>
</dbReference>
<reference evidence="11 12" key="1">
    <citation type="journal article" date="2010" name="Nature">
        <title>The Ectocarpus genome and the independent evolution of multicellularity in brown algae.</title>
        <authorList>
            <person name="Cock J.M."/>
            <person name="Sterck L."/>
            <person name="Rouze P."/>
            <person name="Scornet D."/>
            <person name="Allen A.E."/>
            <person name="Amoutzias G."/>
            <person name="Anthouard V."/>
            <person name="Artiguenave F."/>
            <person name="Aury J.M."/>
            <person name="Badger J.H."/>
            <person name="Beszteri B."/>
            <person name="Billiau K."/>
            <person name="Bonnet E."/>
            <person name="Bothwell J.H."/>
            <person name="Bowler C."/>
            <person name="Boyen C."/>
            <person name="Brownlee C."/>
            <person name="Carrano C.J."/>
            <person name="Charrier B."/>
            <person name="Cho G.Y."/>
            <person name="Coelho S.M."/>
            <person name="Collen J."/>
            <person name="Corre E."/>
            <person name="Da Silva C."/>
            <person name="Delage L."/>
            <person name="Delaroque N."/>
            <person name="Dittami S.M."/>
            <person name="Doulbeau S."/>
            <person name="Elias M."/>
            <person name="Farnham G."/>
            <person name="Gachon C.M."/>
            <person name="Gschloessl B."/>
            <person name="Heesch S."/>
            <person name="Jabbari K."/>
            <person name="Jubin C."/>
            <person name="Kawai H."/>
            <person name="Kimura K."/>
            <person name="Kloareg B."/>
            <person name="Kupper F.C."/>
            <person name="Lang D."/>
            <person name="Le Bail A."/>
            <person name="Leblanc C."/>
            <person name="Lerouge P."/>
            <person name="Lohr M."/>
            <person name="Lopez P.J."/>
            <person name="Martens C."/>
            <person name="Maumus F."/>
            <person name="Michel G."/>
            <person name="Miranda-Saavedra D."/>
            <person name="Morales J."/>
            <person name="Moreau H."/>
            <person name="Motomura T."/>
            <person name="Nagasato C."/>
            <person name="Napoli C.A."/>
            <person name="Nelson D.R."/>
            <person name="Nyvall-Collen P."/>
            <person name="Peters A.F."/>
            <person name="Pommier C."/>
            <person name="Potin P."/>
            <person name="Poulain J."/>
            <person name="Quesneville H."/>
            <person name="Read B."/>
            <person name="Rensing S.A."/>
            <person name="Ritter A."/>
            <person name="Rousvoal S."/>
            <person name="Samanta M."/>
            <person name="Samson G."/>
            <person name="Schroeder D.C."/>
            <person name="Segurens B."/>
            <person name="Strittmatter M."/>
            <person name="Tonon T."/>
            <person name="Tregear J.W."/>
            <person name="Valentin K."/>
            <person name="von Dassow P."/>
            <person name="Yamagishi T."/>
            <person name="Van de Peer Y."/>
            <person name="Wincker P."/>
        </authorList>
    </citation>
    <scope>NUCLEOTIDE SEQUENCE [LARGE SCALE GENOMIC DNA]</scope>
    <source>
        <strain evidence="12">Ec32 / CCAP1310/4</strain>
    </source>
</reference>